<comment type="caution">
    <text evidence="1">The sequence shown here is derived from an EMBL/GenBank/DDBJ whole genome shotgun (WGS) entry which is preliminary data.</text>
</comment>
<dbReference type="AlphaFoldDB" id="A0A0F9W9W1"/>
<gene>
    <name evidence="1" type="ORF">LCGC14_0386370</name>
</gene>
<name>A0A0F9W9W1_9ZZZZ</name>
<sequence>MENDRLLSDEEMWVKAIVNLDEHPTLEDENLYPVYGFRAIRDAQDAKSFPLGVREGIEEVFDALKEILGEAEGEELTKRITDGIVKQHKEPTE</sequence>
<organism evidence="1">
    <name type="scientific">marine sediment metagenome</name>
    <dbReference type="NCBI Taxonomy" id="412755"/>
    <lineage>
        <taxon>unclassified sequences</taxon>
        <taxon>metagenomes</taxon>
        <taxon>ecological metagenomes</taxon>
    </lineage>
</organism>
<reference evidence="1" key="1">
    <citation type="journal article" date="2015" name="Nature">
        <title>Complex archaea that bridge the gap between prokaryotes and eukaryotes.</title>
        <authorList>
            <person name="Spang A."/>
            <person name="Saw J.H."/>
            <person name="Jorgensen S.L."/>
            <person name="Zaremba-Niedzwiedzka K."/>
            <person name="Martijn J."/>
            <person name="Lind A.E."/>
            <person name="van Eijk R."/>
            <person name="Schleper C."/>
            <person name="Guy L."/>
            <person name="Ettema T.J."/>
        </authorList>
    </citation>
    <scope>NUCLEOTIDE SEQUENCE</scope>
</reference>
<protein>
    <submittedName>
        <fullName evidence="1">Uncharacterized protein</fullName>
    </submittedName>
</protein>
<dbReference type="EMBL" id="LAZR01000319">
    <property type="protein sequence ID" value="KKN74888.1"/>
    <property type="molecule type" value="Genomic_DNA"/>
</dbReference>
<accession>A0A0F9W9W1</accession>
<evidence type="ECO:0000313" key="1">
    <source>
        <dbReference type="EMBL" id="KKN74888.1"/>
    </source>
</evidence>
<proteinExistence type="predicted"/>